<organism evidence="2 3">
    <name type="scientific">Streptomyces sulfonofaciens</name>
    <dbReference type="NCBI Taxonomy" id="68272"/>
    <lineage>
        <taxon>Bacteria</taxon>
        <taxon>Bacillati</taxon>
        <taxon>Actinomycetota</taxon>
        <taxon>Actinomycetes</taxon>
        <taxon>Kitasatosporales</taxon>
        <taxon>Streptomycetaceae</taxon>
        <taxon>Streptomyces</taxon>
    </lineage>
</organism>
<dbReference type="Proteomes" id="UP000603708">
    <property type="component" value="Unassembled WGS sequence"/>
</dbReference>
<dbReference type="InterPro" id="IPR050267">
    <property type="entry name" value="Anti-sigma-factor_SerPK"/>
</dbReference>
<reference evidence="2" key="2">
    <citation type="submission" date="2020-09" db="EMBL/GenBank/DDBJ databases">
        <authorList>
            <person name="Sun Q."/>
            <person name="Ohkuma M."/>
        </authorList>
    </citation>
    <scope>NUCLEOTIDE SEQUENCE</scope>
    <source>
        <strain evidence="2">JCM 5069</strain>
    </source>
</reference>
<dbReference type="RefSeq" id="WP_189936138.1">
    <property type="nucleotide sequence ID" value="NZ_BNCD01000017.1"/>
</dbReference>
<protein>
    <submittedName>
        <fullName evidence="2">ATPase</fullName>
    </submittedName>
</protein>
<name>A0A919L617_9ACTN</name>
<accession>A0A919L617</accession>
<dbReference type="PANTHER" id="PTHR35526">
    <property type="entry name" value="ANTI-SIGMA-F FACTOR RSBW-RELATED"/>
    <property type="match status" value="1"/>
</dbReference>
<dbReference type="AlphaFoldDB" id="A0A919L617"/>
<comment type="caution">
    <text evidence="2">The sequence shown here is derived from an EMBL/GenBank/DDBJ whole genome shotgun (WGS) entry which is preliminary data.</text>
</comment>
<proteinExistence type="predicted"/>
<evidence type="ECO:0000256" key="1">
    <source>
        <dbReference type="SAM" id="MobiDB-lite"/>
    </source>
</evidence>
<dbReference type="PANTHER" id="PTHR35526:SF3">
    <property type="entry name" value="ANTI-SIGMA-F FACTOR RSBW"/>
    <property type="match status" value="1"/>
</dbReference>
<dbReference type="Gene3D" id="3.30.565.10">
    <property type="entry name" value="Histidine kinase-like ATPase, C-terminal domain"/>
    <property type="match status" value="1"/>
</dbReference>
<sequence length="153" mass="16704">MTAPVNCYYVLEMRASGQRVPHLHSILTAHLRYWGLGQHIDPVCRGVRELFLNVAQHAGENKTCIVELRWNGRFLTAAVSDRARSLPRPLGPARGGLATVAAVSDTWGACRTADGKIVWFTRRATSPHAAPLRGLRPQPARPTAKPTPHGVCA</sequence>
<keyword evidence="3" id="KW-1185">Reference proteome</keyword>
<dbReference type="InterPro" id="IPR036890">
    <property type="entry name" value="HATPase_C_sf"/>
</dbReference>
<dbReference type="EMBL" id="BNCD01000017">
    <property type="protein sequence ID" value="GHH85258.1"/>
    <property type="molecule type" value="Genomic_DNA"/>
</dbReference>
<dbReference type="CDD" id="cd16936">
    <property type="entry name" value="HATPase_RsbW-like"/>
    <property type="match status" value="1"/>
</dbReference>
<gene>
    <name evidence="2" type="ORF">GCM10018793_52560</name>
</gene>
<evidence type="ECO:0000313" key="2">
    <source>
        <dbReference type="EMBL" id="GHH85258.1"/>
    </source>
</evidence>
<reference evidence="2" key="1">
    <citation type="journal article" date="2014" name="Int. J. Syst. Evol. Microbiol.">
        <title>Complete genome sequence of Corynebacterium casei LMG S-19264T (=DSM 44701T), isolated from a smear-ripened cheese.</title>
        <authorList>
            <consortium name="US DOE Joint Genome Institute (JGI-PGF)"/>
            <person name="Walter F."/>
            <person name="Albersmeier A."/>
            <person name="Kalinowski J."/>
            <person name="Ruckert C."/>
        </authorList>
    </citation>
    <scope>NUCLEOTIDE SEQUENCE</scope>
    <source>
        <strain evidence="2">JCM 5069</strain>
    </source>
</reference>
<evidence type="ECO:0000313" key="3">
    <source>
        <dbReference type="Proteomes" id="UP000603708"/>
    </source>
</evidence>
<feature type="region of interest" description="Disordered" evidence="1">
    <location>
        <begin position="129"/>
        <end position="153"/>
    </location>
</feature>